<feature type="compositionally biased region" description="Acidic residues" evidence="4">
    <location>
        <begin position="784"/>
        <end position="799"/>
    </location>
</feature>
<dbReference type="SMART" id="SM00283">
    <property type="entry name" value="MA"/>
    <property type="match status" value="1"/>
</dbReference>
<feature type="domain" description="Methyl-accepting transducer" evidence="6">
    <location>
        <begin position="496"/>
        <end position="732"/>
    </location>
</feature>
<dbReference type="Gene3D" id="1.10.287.950">
    <property type="entry name" value="Methyl-accepting chemotaxis protein"/>
    <property type="match status" value="1"/>
</dbReference>
<dbReference type="GO" id="GO:0007165">
    <property type="term" value="P:signal transduction"/>
    <property type="evidence" value="ECO:0007669"/>
    <property type="project" value="UniProtKB-KW"/>
</dbReference>
<dbReference type="InterPro" id="IPR003660">
    <property type="entry name" value="HAMP_dom"/>
</dbReference>
<comment type="similarity">
    <text evidence="2">Belongs to the methyl-accepting chemotaxis (MCP) protein family.</text>
</comment>
<evidence type="ECO:0000256" key="5">
    <source>
        <dbReference type="SAM" id="Phobius"/>
    </source>
</evidence>
<evidence type="ECO:0000256" key="2">
    <source>
        <dbReference type="ARBA" id="ARBA00029447"/>
    </source>
</evidence>
<dbReference type="OMA" id="DDRTHAM"/>
<sequence>MGQRKKSDNFCRRRVYDTLRSRYVFKIATVVLLVAILLLGAGYVTFAQVEASVQDDAEETLVNAADREVQGLDQFVRERNNDVARLSGNTALRSDDDEEIREILLGNLEQLPREVEAVHYYNLETSRVEVSTDNSLEGTTIDETERTWGVGPDDFGNALAVRSFEPYETADGPRVGFASPISGQSSHTVVVTVNLADRSDLLISPVDDGVIEVVSTDGQVVLAEEPDDILTEFQLLDELPHLEQKGALAHLEEDDEATGEVEIVAGGHDRIGDDRAVVATIPLEETSWTVATVAPYGTVFDTVGDVTQNIGVLIGISLLGFVTVGAVISRDISNSLDEMTGYAEEIESGNFDVTIEQSRVDEFGQLAGLFARIRETMSEQLVAVEEQAEKADQERKRAKQAKADAEEARETAQQAKADAEELSHHIEQKAEAYRVAIEAAADGDLTCRVDTTSRSQAMIDIGTALNGMLADVEQLVIRIQRVARQLDEESNEVTTSTEEVQASSTDVAESIEEISVGAEQQNEQLTAAATEMSDLSATVEEIASSSDSVADQVAQAAEWGQDGQRAAADAIETMEEIESQAVDTVEEMETLQDEVERIGEVANLIDDIASETNLLAMNASIEAANAADSGDGFAVVADEVKSLAEETSEATQEVERLVETVEESTESVAGDVFAMQSGIENGRETIDETVDTLERIVAAVEDANASVQSINEATDDQAASTQKVAARVDDVTAVSERTAAEAQNVSAAADQQSSAVRQIAENADSLSGRAEELQTLVDRFDTSATDDGEGNTELVTVDD</sequence>
<dbReference type="GeneID" id="14208818"/>
<feature type="domain" description="HAMP" evidence="7">
    <location>
        <begin position="330"/>
        <end position="382"/>
    </location>
</feature>
<dbReference type="CDD" id="cd06225">
    <property type="entry name" value="HAMP"/>
    <property type="match status" value="1"/>
</dbReference>
<gene>
    <name evidence="8" type="ORF">SAMN05443661_10320</name>
</gene>
<dbReference type="SUPFAM" id="SSF158472">
    <property type="entry name" value="HAMP domain-like"/>
    <property type="match status" value="1"/>
</dbReference>
<dbReference type="SUPFAM" id="SSF58104">
    <property type="entry name" value="Methyl-accepting chemotaxis protein (MCP) signaling domain"/>
    <property type="match status" value="1"/>
</dbReference>
<feature type="transmembrane region" description="Helical" evidence="5">
    <location>
        <begin position="23"/>
        <end position="46"/>
    </location>
</feature>
<dbReference type="PROSITE" id="PS50111">
    <property type="entry name" value="CHEMOTAXIS_TRANSDUC_2"/>
    <property type="match status" value="1"/>
</dbReference>
<protein>
    <submittedName>
        <fullName evidence="8">Methyl-accepting chemotaxis protein</fullName>
    </submittedName>
</protein>
<dbReference type="OrthoDB" id="8523at2157"/>
<reference evidence="8 9" key="1">
    <citation type="submission" date="2016-10" db="EMBL/GenBank/DDBJ databases">
        <authorList>
            <person name="de Groot N.N."/>
        </authorList>
    </citation>
    <scope>NUCLEOTIDE SEQUENCE [LARGE SCALE GENOMIC DNA]</scope>
    <source>
        <strain evidence="8 9">SP2</strain>
    </source>
</reference>
<feature type="region of interest" description="Disordered" evidence="4">
    <location>
        <begin position="778"/>
        <end position="799"/>
    </location>
</feature>
<keyword evidence="1 3" id="KW-0807">Transducer</keyword>
<evidence type="ECO:0000259" key="6">
    <source>
        <dbReference type="PROSITE" id="PS50111"/>
    </source>
</evidence>
<keyword evidence="5" id="KW-0812">Transmembrane</keyword>
<name>A0A1I3JZU5_9EURY</name>
<dbReference type="Gene3D" id="6.10.340.10">
    <property type="match status" value="1"/>
</dbReference>
<dbReference type="PANTHER" id="PTHR32089">
    <property type="entry name" value="METHYL-ACCEPTING CHEMOTAXIS PROTEIN MCPB"/>
    <property type="match status" value="1"/>
</dbReference>
<dbReference type="InterPro" id="IPR004089">
    <property type="entry name" value="MCPsignal_dom"/>
</dbReference>
<keyword evidence="5" id="KW-0472">Membrane</keyword>
<dbReference type="RefSeq" id="WP_015233458.1">
    <property type="nucleotide sequence ID" value="NZ_FORO01000003.1"/>
</dbReference>
<feature type="region of interest" description="Disordered" evidence="4">
    <location>
        <begin position="486"/>
        <end position="508"/>
    </location>
</feature>
<dbReference type="Pfam" id="PF00672">
    <property type="entry name" value="HAMP"/>
    <property type="match status" value="1"/>
</dbReference>
<dbReference type="Proteomes" id="UP000182829">
    <property type="component" value="Unassembled WGS sequence"/>
</dbReference>
<keyword evidence="5" id="KW-1133">Transmembrane helix</keyword>
<feature type="region of interest" description="Disordered" evidence="4">
    <location>
        <begin position="388"/>
        <end position="412"/>
    </location>
</feature>
<dbReference type="GO" id="GO:0016020">
    <property type="term" value="C:membrane"/>
    <property type="evidence" value="ECO:0007669"/>
    <property type="project" value="InterPro"/>
</dbReference>
<dbReference type="AlphaFoldDB" id="A0A1I3JZU5"/>
<evidence type="ECO:0000256" key="3">
    <source>
        <dbReference type="PROSITE-ProRule" id="PRU00284"/>
    </source>
</evidence>
<dbReference type="PANTHER" id="PTHR32089:SF112">
    <property type="entry name" value="LYSOZYME-LIKE PROTEIN-RELATED"/>
    <property type="match status" value="1"/>
</dbReference>
<feature type="compositionally biased region" description="Basic and acidic residues" evidence="4">
    <location>
        <begin position="388"/>
        <end position="410"/>
    </location>
</feature>
<evidence type="ECO:0000313" key="9">
    <source>
        <dbReference type="Proteomes" id="UP000182829"/>
    </source>
</evidence>
<dbReference type="CDD" id="cd11386">
    <property type="entry name" value="MCP_signal"/>
    <property type="match status" value="1"/>
</dbReference>
<organism evidence="8 9">
    <name type="scientific">Natronobacterium gregoryi</name>
    <dbReference type="NCBI Taxonomy" id="44930"/>
    <lineage>
        <taxon>Archaea</taxon>
        <taxon>Methanobacteriati</taxon>
        <taxon>Methanobacteriota</taxon>
        <taxon>Stenosarchaea group</taxon>
        <taxon>Halobacteria</taxon>
        <taxon>Halobacteriales</taxon>
        <taxon>Natrialbaceae</taxon>
        <taxon>Natronobacterium</taxon>
    </lineage>
</organism>
<dbReference type="PROSITE" id="PS50885">
    <property type="entry name" value="HAMP"/>
    <property type="match status" value="2"/>
</dbReference>
<dbReference type="SMART" id="SM00304">
    <property type="entry name" value="HAMP"/>
    <property type="match status" value="2"/>
</dbReference>
<evidence type="ECO:0000313" key="8">
    <source>
        <dbReference type="EMBL" id="SFI65809.1"/>
    </source>
</evidence>
<feature type="domain" description="HAMP" evidence="7">
    <location>
        <begin position="424"/>
        <end position="477"/>
    </location>
</feature>
<evidence type="ECO:0000256" key="4">
    <source>
        <dbReference type="SAM" id="MobiDB-lite"/>
    </source>
</evidence>
<proteinExistence type="inferred from homology"/>
<dbReference type="EMBL" id="FORO01000003">
    <property type="protein sequence ID" value="SFI65809.1"/>
    <property type="molecule type" value="Genomic_DNA"/>
</dbReference>
<dbReference type="Pfam" id="PF00015">
    <property type="entry name" value="MCPsignal"/>
    <property type="match status" value="1"/>
</dbReference>
<accession>A0A1I3JZU5</accession>
<evidence type="ECO:0000259" key="7">
    <source>
        <dbReference type="PROSITE" id="PS50885"/>
    </source>
</evidence>
<evidence type="ECO:0000256" key="1">
    <source>
        <dbReference type="ARBA" id="ARBA00023224"/>
    </source>
</evidence>